<keyword evidence="2" id="KW-1185">Reference proteome</keyword>
<organism evidence="1 2">
    <name type="scientific">Desmophyllum pertusum</name>
    <dbReference type="NCBI Taxonomy" id="174260"/>
    <lineage>
        <taxon>Eukaryota</taxon>
        <taxon>Metazoa</taxon>
        <taxon>Cnidaria</taxon>
        <taxon>Anthozoa</taxon>
        <taxon>Hexacorallia</taxon>
        <taxon>Scleractinia</taxon>
        <taxon>Caryophylliina</taxon>
        <taxon>Caryophylliidae</taxon>
        <taxon>Desmophyllum</taxon>
    </lineage>
</organism>
<protein>
    <submittedName>
        <fullName evidence="1">Uncharacterized protein</fullName>
    </submittedName>
</protein>
<gene>
    <name evidence="1" type="ORF">OS493_031031</name>
</gene>
<dbReference type="Proteomes" id="UP001163046">
    <property type="component" value="Unassembled WGS sequence"/>
</dbReference>
<proteinExistence type="predicted"/>
<dbReference type="EMBL" id="MU826384">
    <property type="protein sequence ID" value="KAJ7377072.1"/>
    <property type="molecule type" value="Genomic_DNA"/>
</dbReference>
<name>A0A9W9Z8J4_9CNID</name>
<dbReference type="AlphaFoldDB" id="A0A9W9Z8J4"/>
<reference evidence="1" key="1">
    <citation type="submission" date="2023-01" db="EMBL/GenBank/DDBJ databases">
        <title>Genome assembly of the deep-sea coral Lophelia pertusa.</title>
        <authorList>
            <person name="Herrera S."/>
            <person name="Cordes E."/>
        </authorList>
    </citation>
    <scope>NUCLEOTIDE SEQUENCE</scope>
    <source>
        <strain evidence="1">USNM1676648</strain>
        <tissue evidence="1">Polyp</tissue>
    </source>
</reference>
<comment type="caution">
    <text evidence="1">The sequence shown here is derived from an EMBL/GenBank/DDBJ whole genome shotgun (WGS) entry which is preliminary data.</text>
</comment>
<evidence type="ECO:0000313" key="1">
    <source>
        <dbReference type="EMBL" id="KAJ7377072.1"/>
    </source>
</evidence>
<evidence type="ECO:0000313" key="2">
    <source>
        <dbReference type="Proteomes" id="UP001163046"/>
    </source>
</evidence>
<sequence>MWVLLMSLTIFNTDHEDEKQGCLCLGNDFAQYSCKAESPIAENIQQMFVDDLLTSYQQMETSFAKHLYQFYKGFEFTLPMECERQVNKVSNDLQVKPRSGTGKLQGVF</sequence>
<accession>A0A9W9Z8J4</accession>